<accession>A0AA87RAM2</accession>
<protein>
    <submittedName>
        <fullName evidence="1">Uncharacterized protein</fullName>
    </submittedName>
</protein>
<name>A0AA87RAM2_9MICO</name>
<dbReference type="EMBL" id="BJUU01000003">
    <property type="protein sequence ID" value="GEK79356.1"/>
    <property type="molecule type" value="Genomic_DNA"/>
</dbReference>
<sequence length="91" mass="9899">MPGPEPTACRDHPPLPLGRAKGWWLANCDEVADALELKEEALSGLLRDASADARPGRRYRSVAVRYFTATRSQTKISVSFGPITPPAPRSP</sequence>
<keyword evidence="2" id="KW-1185">Reference proteome</keyword>
<evidence type="ECO:0000313" key="1">
    <source>
        <dbReference type="EMBL" id="GEK79356.1"/>
    </source>
</evidence>
<gene>
    <name evidence="1" type="ORF">ABA31_07070</name>
</gene>
<reference evidence="1 2" key="1">
    <citation type="submission" date="2019-07" db="EMBL/GenBank/DDBJ databases">
        <title>Whole genome shotgun sequence of Agrococcus baldri NBRC 103055.</title>
        <authorList>
            <person name="Hosoyama A."/>
            <person name="Uohara A."/>
            <person name="Ohji S."/>
            <person name="Ichikawa N."/>
        </authorList>
    </citation>
    <scope>NUCLEOTIDE SEQUENCE [LARGE SCALE GENOMIC DNA]</scope>
    <source>
        <strain evidence="1 2">NBRC 103055</strain>
    </source>
</reference>
<organism evidence="1 2">
    <name type="scientific">Agrococcus baldri</name>
    <dbReference type="NCBI Taxonomy" id="153730"/>
    <lineage>
        <taxon>Bacteria</taxon>
        <taxon>Bacillati</taxon>
        <taxon>Actinomycetota</taxon>
        <taxon>Actinomycetes</taxon>
        <taxon>Micrococcales</taxon>
        <taxon>Microbacteriaceae</taxon>
        <taxon>Agrococcus</taxon>
    </lineage>
</organism>
<evidence type="ECO:0000313" key="2">
    <source>
        <dbReference type="Proteomes" id="UP000321749"/>
    </source>
</evidence>
<dbReference type="AlphaFoldDB" id="A0AA87RAM2"/>
<dbReference type="Proteomes" id="UP000321749">
    <property type="component" value="Unassembled WGS sequence"/>
</dbReference>
<proteinExistence type="predicted"/>
<comment type="caution">
    <text evidence="1">The sequence shown here is derived from an EMBL/GenBank/DDBJ whole genome shotgun (WGS) entry which is preliminary data.</text>
</comment>